<dbReference type="PANTHER" id="PTHR34180:SF1">
    <property type="entry name" value="BETA-ALANYL-DOPAMINE_CARCININE HYDROLASE"/>
    <property type="match status" value="1"/>
</dbReference>
<evidence type="ECO:0000259" key="1">
    <source>
        <dbReference type="Pfam" id="PF03417"/>
    </source>
</evidence>
<dbReference type="InterPro" id="IPR047801">
    <property type="entry name" value="Peptidase_C45"/>
</dbReference>
<keyword evidence="3" id="KW-1185">Reference proteome</keyword>
<dbReference type="InterPro" id="IPR047794">
    <property type="entry name" value="C45_proenzyme-like"/>
</dbReference>
<organism evidence="2 3">
    <name type="scientific">Salimicrobium flavidum</name>
    <dbReference type="NCBI Taxonomy" id="570947"/>
    <lineage>
        <taxon>Bacteria</taxon>
        <taxon>Bacillati</taxon>
        <taxon>Bacillota</taxon>
        <taxon>Bacilli</taxon>
        <taxon>Bacillales</taxon>
        <taxon>Bacillaceae</taxon>
        <taxon>Salimicrobium</taxon>
    </lineage>
</organism>
<reference evidence="3" key="1">
    <citation type="submission" date="2017-01" db="EMBL/GenBank/DDBJ databases">
        <authorList>
            <person name="Varghese N."/>
            <person name="Submissions S."/>
        </authorList>
    </citation>
    <scope>NUCLEOTIDE SEQUENCE [LARGE SCALE GENOMIC DNA]</scope>
    <source>
        <strain evidence="3">DSM 23127</strain>
    </source>
</reference>
<evidence type="ECO:0000313" key="2">
    <source>
        <dbReference type="EMBL" id="SIS39760.1"/>
    </source>
</evidence>
<dbReference type="PANTHER" id="PTHR34180">
    <property type="entry name" value="PEPTIDASE C45"/>
    <property type="match status" value="1"/>
</dbReference>
<dbReference type="NCBIfam" id="NF040521">
    <property type="entry name" value="C45_proenzyme"/>
    <property type="match status" value="1"/>
</dbReference>
<dbReference type="Proteomes" id="UP000187608">
    <property type="component" value="Unassembled WGS sequence"/>
</dbReference>
<dbReference type="InterPro" id="IPR029055">
    <property type="entry name" value="Ntn_hydrolases_N"/>
</dbReference>
<dbReference type="Pfam" id="PF03417">
    <property type="entry name" value="AAT"/>
    <property type="match status" value="1"/>
</dbReference>
<feature type="domain" description="Peptidase C45 hydrolase" evidence="1">
    <location>
        <begin position="127"/>
        <end position="331"/>
    </location>
</feature>
<dbReference type="STRING" id="570947.SAMN05421687_10250"/>
<dbReference type="InterPro" id="IPR005079">
    <property type="entry name" value="Peptidase_C45_hydrolase"/>
</dbReference>
<protein>
    <submittedName>
        <fullName evidence="2">Predicted choloylglycine hydrolase</fullName>
    </submittedName>
</protein>
<proteinExistence type="predicted"/>
<keyword evidence="2" id="KW-0378">Hydrolase</keyword>
<gene>
    <name evidence="2" type="ORF">SAMN05421687_10250</name>
</gene>
<dbReference type="GO" id="GO:0016787">
    <property type="term" value="F:hydrolase activity"/>
    <property type="evidence" value="ECO:0007669"/>
    <property type="project" value="UniProtKB-KW"/>
</dbReference>
<dbReference type="CDD" id="cd01935">
    <property type="entry name" value="Ntn_CGH_like"/>
    <property type="match status" value="1"/>
</dbReference>
<dbReference type="AlphaFoldDB" id="A0A1N7IRW3"/>
<name>A0A1N7IRW3_9BACI</name>
<accession>A0A1N7IRW3</accession>
<evidence type="ECO:0000313" key="3">
    <source>
        <dbReference type="Proteomes" id="UP000187608"/>
    </source>
</evidence>
<dbReference type="EMBL" id="FTOC01000002">
    <property type="protein sequence ID" value="SIS39760.1"/>
    <property type="molecule type" value="Genomic_DNA"/>
</dbReference>
<sequence length="369" mass="42529">MQEYLLFFTLNPTSVTKGDNAIVKQVYSDVFQFRGSHYDFGYQQGIWLKDSPILPNRNKQWSGRRNRHFIIDYNEIRTIFMKFSPGIWDEIHGLADALGLPIEEAVQNFGGYYLEFGKSGCSIYTNPNILVRNYDSDPVAYEGRYMLYQPTDEGYATVGPSMQITGRTDGMNEHGLAMGYNFINRIGSGTGFLCNMIGRMILENSRTIEEAIELLRNIPHRRAFSYVLLDATGRSVVVEASARDVKVREGNISTNHFHRLTEENRYRMDDSINRYQTMENALPDEVYNSYQLLNNTNEQVFSYKYGAWAGTIHTAAYVPEKKQAWLSHGADRLPILFDFESWIKGENTKVKKIKGYLDSPHPFVNMEYH</sequence>
<dbReference type="Gene3D" id="3.60.60.10">
    <property type="entry name" value="Penicillin V Acylase, Chain A"/>
    <property type="match status" value="1"/>
</dbReference>
<dbReference type="SUPFAM" id="SSF56235">
    <property type="entry name" value="N-terminal nucleophile aminohydrolases (Ntn hydrolases)"/>
    <property type="match status" value="1"/>
</dbReference>